<dbReference type="InterPro" id="IPR036881">
    <property type="entry name" value="Glyco_hydro_3_C_sf"/>
</dbReference>
<feature type="domain" description="Glycoside hydrolase family 3 N-terminal" evidence="4">
    <location>
        <begin position="73"/>
        <end position="238"/>
    </location>
</feature>
<name>A0A9Q0G2Y8_9ROSI</name>
<dbReference type="SUPFAM" id="SSF52279">
    <property type="entry name" value="Beta-D-glucan exohydrolase, C-terminal domain"/>
    <property type="match status" value="1"/>
</dbReference>
<accession>A0A9Q0G2Y8</accession>
<dbReference type="InterPro" id="IPR017853">
    <property type="entry name" value="GH"/>
</dbReference>
<organism evidence="6 7">
    <name type="scientific">Turnera subulata</name>
    <dbReference type="NCBI Taxonomy" id="218843"/>
    <lineage>
        <taxon>Eukaryota</taxon>
        <taxon>Viridiplantae</taxon>
        <taxon>Streptophyta</taxon>
        <taxon>Embryophyta</taxon>
        <taxon>Tracheophyta</taxon>
        <taxon>Spermatophyta</taxon>
        <taxon>Magnoliopsida</taxon>
        <taxon>eudicotyledons</taxon>
        <taxon>Gunneridae</taxon>
        <taxon>Pentapetalae</taxon>
        <taxon>rosids</taxon>
        <taxon>fabids</taxon>
        <taxon>Malpighiales</taxon>
        <taxon>Passifloraceae</taxon>
        <taxon>Turnera</taxon>
    </lineage>
</organism>
<dbReference type="InterPro" id="IPR044993">
    <property type="entry name" value="BXL"/>
</dbReference>
<dbReference type="InterPro" id="IPR036962">
    <property type="entry name" value="Glyco_hydro_3_N_sf"/>
</dbReference>
<keyword evidence="7" id="KW-1185">Reference proteome</keyword>
<comment type="caution">
    <text evidence="6">The sequence shown here is derived from an EMBL/GenBank/DDBJ whole genome shotgun (WGS) entry which is preliminary data.</text>
</comment>
<evidence type="ECO:0000259" key="5">
    <source>
        <dbReference type="Pfam" id="PF01915"/>
    </source>
</evidence>
<dbReference type="InterPro" id="IPR002772">
    <property type="entry name" value="Glyco_hydro_3_C"/>
</dbReference>
<keyword evidence="2" id="KW-0378">Hydrolase</keyword>
<dbReference type="PANTHER" id="PTHR42721">
    <property type="entry name" value="SUGAR HYDROLASE-RELATED"/>
    <property type="match status" value="1"/>
</dbReference>
<feature type="domain" description="Glycoside hydrolase family 3 C-terminal" evidence="5">
    <location>
        <begin position="314"/>
        <end position="355"/>
    </location>
</feature>
<proteinExistence type="predicted"/>
<evidence type="ECO:0000256" key="3">
    <source>
        <dbReference type="ARBA" id="ARBA00023295"/>
    </source>
</evidence>
<evidence type="ECO:0000256" key="1">
    <source>
        <dbReference type="ARBA" id="ARBA00022729"/>
    </source>
</evidence>
<evidence type="ECO:0008006" key="8">
    <source>
        <dbReference type="Google" id="ProtNLM"/>
    </source>
</evidence>
<dbReference type="Pfam" id="PF01915">
    <property type="entry name" value="Glyco_hydro_3_C"/>
    <property type="match status" value="1"/>
</dbReference>
<dbReference type="PANTHER" id="PTHR42721:SF11">
    <property type="entry name" value="BETA-D-XYLOSIDASE 5-RELATED"/>
    <property type="match status" value="1"/>
</dbReference>
<dbReference type="OrthoDB" id="830230at2759"/>
<sequence>MKKFPFCDKSLPYDVRASDLVKQMTLSEKVLQLGNTNRGVPRLGLPKYEWWSEALHGVSNVGPGTFFDDLVPSSTSFPTVITSAASFNESLWKTIGQAVSTEVRAMYNLGRAGLTYWSPNINVVRDPRWGRAIETPGEDPFVVGKYAANYVRGLQDVEGAENFKDLNSRPLKVSSCCKHYAAYDVDNWKGIVRESYDAREGDVSSIMCSYNRVNGIPTCADPKLLNQTIRRDWDLHGTGLDLDCGEFYPRYVEGSVQQGKVREAEIDKSLKYLYIALLRLGFFDGSPQYTSLGKKDICTEENVELAREAAREGTVLLKNIDQTLPLDANKIKTLAVIGPHANATTAMIGNYAGNQFSGGLHWNYSRMANLEVFDAYDNSFSAFLPIGILSLKNLKYLDLGGNFFHGKMDFKEWILVNE</sequence>
<dbReference type="GO" id="GO:0031222">
    <property type="term" value="P:arabinan catabolic process"/>
    <property type="evidence" value="ECO:0007669"/>
    <property type="project" value="TreeGrafter"/>
</dbReference>
<dbReference type="AlphaFoldDB" id="A0A9Q0G2Y8"/>
<keyword evidence="3" id="KW-0326">Glycosidase</keyword>
<evidence type="ECO:0000313" key="6">
    <source>
        <dbReference type="EMBL" id="KAJ4842613.1"/>
    </source>
</evidence>
<reference evidence="6" key="2">
    <citation type="journal article" date="2023" name="Plants (Basel)">
        <title>Annotation of the Turnera subulata (Passifloraceae) Draft Genome Reveals the S-Locus Evolved after the Divergence of Turneroideae from Passifloroideae in a Stepwise Manner.</title>
        <authorList>
            <person name="Henning P.M."/>
            <person name="Roalson E.H."/>
            <person name="Mir W."/>
            <person name="McCubbin A.G."/>
            <person name="Shore J.S."/>
        </authorList>
    </citation>
    <scope>NUCLEOTIDE SEQUENCE</scope>
    <source>
        <strain evidence="6">F60SS</strain>
    </source>
</reference>
<evidence type="ECO:0000313" key="7">
    <source>
        <dbReference type="Proteomes" id="UP001141552"/>
    </source>
</evidence>
<dbReference type="Gene3D" id="3.20.20.300">
    <property type="entry name" value="Glycoside hydrolase, family 3, N-terminal domain"/>
    <property type="match status" value="1"/>
</dbReference>
<keyword evidence="1" id="KW-0732">Signal</keyword>
<dbReference type="Proteomes" id="UP001141552">
    <property type="component" value="Unassembled WGS sequence"/>
</dbReference>
<evidence type="ECO:0000259" key="4">
    <source>
        <dbReference type="Pfam" id="PF00933"/>
    </source>
</evidence>
<protein>
    <recommendedName>
        <fullName evidence="8">Glycoside hydrolase family 3 N-terminal domain-containing protein</fullName>
    </recommendedName>
</protein>
<dbReference type="GO" id="GO:0009044">
    <property type="term" value="F:xylan 1,4-beta-xylosidase activity"/>
    <property type="evidence" value="ECO:0007669"/>
    <property type="project" value="InterPro"/>
</dbReference>
<dbReference type="SUPFAM" id="SSF51445">
    <property type="entry name" value="(Trans)glycosidases"/>
    <property type="match status" value="1"/>
</dbReference>
<dbReference type="GO" id="GO:0045493">
    <property type="term" value="P:xylan catabolic process"/>
    <property type="evidence" value="ECO:0007669"/>
    <property type="project" value="InterPro"/>
</dbReference>
<gene>
    <name evidence="6" type="ORF">Tsubulata_025130</name>
</gene>
<dbReference type="SUPFAM" id="SSF52058">
    <property type="entry name" value="L domain-like"/>
    <property type="match status" value="1"/>
</dbReference>
<dbReference type="Pfam" id="PF00933">
    <property type="entry name" value="Glyco_hydro_3"/>
    <property type="match status" value="1"/>
</dbReference>
<dbReference type="EMBL" id="JAKUCV010002454">
    <property type="protein sequence ID" value="KAJ4842613.1"/>
    <property type="molecule type" value="Genomic_DNA"/>
</dbReference>
<dbReference type="InterPro" id="IPR001764">
    <property type="entry name" value="Glyco_hydro_3_N"/>
</dbReference>
<dbReference type="Gene3D" id="3.40.50.1700">
    <property type="entry name" value="Glycoside hydrolase family 3 C-terminal domain"/>
    <property type="match status" value="1"/>
</dbReference>
<reference evidence="6" key="1">
    <citation type="submission" date="2022-02" db="EMBL/GenBank/DDBJ databases">
        <authorList>
            <person name="Henning P.M."/>
            <person name="McCubbin A.G."/>
            <person name="Shore J.S."/>
        </authorList>
    </citation>
    <scope>NUCLEOTIDE SEQUENCE</scope>
    <source>
        <strain evidence="6">F60SS</strain>
        <tissue evidence="6">Leaves</tissue>
    </source>
</reference>
<dbReference type="GO" id="GO:0046556">
    <property type="term" value="F:alpha-L-arabinofuranosidase activity"/>
    <property type="evidence" value="ECO:0007669"/>
    <property type="project" value="TreeGrafter"/>
</dbReference>
<evidence type="ECO:0000256" key="2">
    <source>
        <dbReference type="ARBA" id="ARBA00022801"/>
    </source>
</evidence>